<organism evidence="2 4">
    <name type="scientific">Yarrowia lipolytica</name>
    <name type="common">Candida lipolytica</name>
    <dbReference type="NCBI Taxonomy" id="4952"/>
    <lineage>
        <taxon>Eukaryota</taxon>
        <taxon>Fungi</taxon>
        <taxon>Dikarya</taxon>
        <taxon>Ascomycota</taxon>
        <taxon>Saccharomycotina</taxon>
        <taxon>Dipodascomycetes</taxon>
        <taxon>Dipodascales</taxon>
        <taxon>Dipodascales incertae sedis</taxon>
        <taxon>Yarrowia</taxon>
    </lineage>
</organism>
<sequence length="236" mass="25173">MTHFTPYVIPSPPQTPVYVKDHLDVLSMDMDPLNLWEKDTARVVYEEEVAGHVTGAFADATVPGHVISSCRAPFCGSPCSVCTECCCDVCSHDIDGVPRDRGSVAGDGHTSSVTCDPGPGSAPGAHSWEDVDVEPLNLALANTCGKASVAFALPSGCDASSYDSDDESLMDSIMLDSSHETYTPSNFLGMPRDAEKMGSDQVHSVHFGEATFVSPKRSAHENLEKISMGLSRLQMC</sequence>
<evidence type="ECO:0000313" key="3">
    <source>
        <dbReference type="EMBL" id="RDW23127.1"/>
    </source>
</evidence>
<gene>
    <name evidence="3" type="ORF">B0I71DRAFT_136469</name>
    <name evidence="2" type="ORF">YALI1_D32369g</name>
</gene>
<dbReference type="RefSeq" id="XP_503233.1">
    <property type="nucleotide sequence ID" value="XM_503233.1"/>
</dbReference>
<evidence type="ECO:0000313" key="5">
    <source>
        <dbReference type="Proteomes" id="UP000256601"/>
    </source>
</evidence>
<dbReference type="EMBL" id="CP017556">
    <property type="protein sequence ID" value="AOW04583.1"/>
    <property type="molecule type" value="Genomic_DNA"/>
</dbReference>
<evidence type="ECO:0000256" key="1">
    <source>
        <dbReference type="SAM" id="MobiDB-lite"/>
    </source>
</evidence>
<dbReference type="Proteomes" id="UP000256601">
    <property type="component" value="Unassembled WGS sequence"/>
</dbReference>
<dbReference type="Proteomes" id="UP000182444">
    <property type="component" value="Chromosome 1D"/>
</dbReference>
<reference evidence="3 5" key="2">
    <citation type="submission" date="2018-07" db="EMBL/GenBank/DDBJ databases">
        <title>Draft Genome Assemblies for Five Robust Yarrowia lipolytica Strains Exhibiting High Lipid Production and Pentose Sugar Utilization and Sugar Alcohol Secretion from Undetoxified Lignocellulosic Biomass Hydrolysates.</title>
        <authorList>
            <consortium name="DOE Joint Genome Institute"/>
            <person name="Walker C."/>
            <person name="Ryu S."/>
            <person name="Na H."/>
            <person name="Zane M."/>
            <person name="LaButti K."/>
            <person name="Lipzen A."/>
            <person name="Haridas S."/>
            <person name="Barry K."/>
            <person name="Grigoriev I.V."/>
            <person name="Quarterman J."/>
            <person name="Slininger P."/>
            <person name="Dien B."/>
            <person name="Trinh C.T."/>
        </authorList>
    </citation>
    <scope>NUCLEOTIDE SEQUENCE [LARGE SCALE GENOMIC DNA]</scope>
    <source>
        <strain evidence="3 5">YB392</strain>
    </source>
</reference>
<evidence type="ECO:0000313" key="4">
    <source>
        <dbReference type="Proteomes" id="UP000182444"/>
    </source>
</evidence>
<dbReference type="GeneID" id="2910383"/>
<protein>
    <submittedName>
        <fullName evidence="2">Uncharacterized protein</fullName>
    </submittedName>
</protein>
<reference evidence="2 4" key="1">
    <citation type="journal article" date="2016" name="PLoS ONE">
        <title>Sequence Assembly of Yarrowia lipolytica Strain W29/CLIB89 Shows Transposable Element Diversity.</title>
        <authorList>
            <person name="Magnan C."/>
            <person name="Yu J."/>
            <person name="Chang I."/>
            <person name="Jahn E."/>
            <person name="Kanomata Y."/>
            <person name="Wu J."/>
            <person name="Zeller M."/>
            <person name="Oakes M."/>
            <person name="Baldi P."/>
            <person name="Sandmeyer S."/>
        </authorList>
    </citation>
    <scope>NUCLEOTIDE SEQUENCE [LARGE SCALE GENOMIC DNA]</scope>
    <source>
        <strain evidence="2">CLIB89</strain>
        <strain evidence="4">CLIB89(W29)</strain>
    </source>
</reference>
<dbReference type="KEGG" id="yli:2910383"/>
<proteinExistence type="predicted"/>
<dbReference type="EMBL" id="KZ859111">
    <property type="protein sequence ID" value="RDW23127.1"/>
    <property type="molecule type" value="Genomic_DNA"/>
</dbReference>
<evidence type="ECO:0000313" key="2">
    <source>
        <dbReference type="EMBL" id="AOW04583.1"/>
    </source>
</evidence>
<name>A0A1D8NG51_YARLL</name>
<dbReference type="OrthoDB" id="4092834at2759"/>
<feature type="region of interest" description="Disordered" evidence="1">
    <location>
        <begin position="101"/>
        <end position="126"/>
    </location>
</feature>
<accession>A0A1D8NG51</accession>
<dbReference type="VEuPathDB" id="FungiDB:YALI0_D24475g"/>
<dbReference type="AlphaFoldDB" id="A0A1D8NG51"/>
<dbReference type="VEuPathDB" id="FungiDB:YALI1_D32369g"/>